<organism evidence="1 2">
    <name type="scientific">Polaribacter sejongensis</name>
    <dbReference type="NCBI Taxonomy" id="985043"/>
    <lineage>
        <taxon>Bacteria</taxon>
        <taxon>Pseudomonadati</taxon>
        <taxon>Bacteroidota</taxon>
        <taxon>Flavobacteriia</taxon>
        <taxon>Flavobacteriales</taxon>
        <taxon>Flavobacteriaceae</taxon>
    </lineage>
</organism>
<name>A0AAJ1VHQ6_9FLAO</name>
<evidence type="ECO:0008006" key="3">
    <source>
        <dbReference type="Google" id="ProtNLM"/>
    </source>
</evidence>
<dbReference type="AlphaFoldDB" id="A0AAJ1VHQ6"/>
<sequence length="837" mass="96854">MIFAKHEHGFNFNNDEASYKTIKACKNYPEDFYYEIFVLAKSTKNKQIRTECANIIKKQAPEALQLAFKSRKKITLVEDSYSFNKKLIAILEYGVLSEDLDLFKLYTLVCKRLTLSIKYSKKEIIELFIETPRLLSQFNGIKELTISTFRQKEGFSNVVNNITQLSSLEKLELEIDYKYIPEELERLVNLKEFILAAPNLVWVPVGITKLKALKKLEFRGSFPFGNDDANPNIVNFTWLTELTSLKHLRIGSFTVQDLSDVELPESLKKLELFRLENITALPETLGHLPKLKKLRLSGMESLEHFPASVSEFKKLEVLEVIHLSKLKKVPASFIFGPNIKRLLGLYTEFMPYGVTPVTKLKRIVFTNPELLSFVLDNSLSFNNLKDIEITCEAPQRRSTHTFSAFKKLKNLKYKLAHHLEWVLEDIHECKKLEDVFIYGIYNGADAEITNADVTNFPQAFSRVKHLQTLRVHSAKALVLNTDYLPIKTDSLTITDIKVIEPGVEDFEVNHIKVVGTPITALQKFYSVIRAKKIKLDDVNSVKNETLDFDNFKDPESFKDFIFNSNVKGLDKALKTLCNLQSLTIDFNKDNAEQNNGLTVYTHHNLKNLTIKNFNGNTNVIKLLLEHTPHLEFLEIYECVGLADLPKVTLNKLKTLKLFYSDDIKSIENLTVPNIEFFKVLFCDNFGYDAMVTASHWKTLKFLWLEHISKDLEIYPETIADLNLDTFFIDGFLTKRQIPKWIGRMKSLRVLGIESFKYSPLPEELAELTQLKIMSIRRCDFTEQVSDKFENLNLEILIYRYSKFNGNNMKWSKFYALAGNKILKEDFVNRDEKYNLYC</sequence>
<dbReference type="InterPro" id="IPR032675">
    <property type="entry name" value="LRR_dom_sf"/>
</dbReference>
<dbReference type="PANTHER" id="PTHR45752:SF187">
    <property type="entry name" value="LEUCINE-RICH REPEAT AND IQ DOMAIN-CONTAINING PROTEIN 4"/>
    <property type="match status" value="1"/>
</dbReference>
<protein>
    <recommendedName>
        <fullName evidence="3">Leucine-rich repeat domain-containing protein</fullName>
    </recommendedName>
</protein>
<dbReference type="Proteomes" id="UP001228636">
    <property type="component" value="Unassembled WGS sequence"/>
</dbReference>
<evidence type="ECO:0000313" key="2">
    <source>
        <dbReference type="Proteomes" id="UP001228636"/>
    </source>
</evidence>
<dbReference type="RefSeq" id="WP_165730836.1">
    <property type="nucleotide sequence ID" value="NZ_CP103460.1"/>
</dbReference>
<proteinExistence type="predicted"/>
<dbReference type="EMBL" id="JAUFQH010000006">
    <property type="protein sequence ID" value="MDN3619632.1"/>
    <property type="molecule type" value="Genomic_DNA"/>
</dbReference>
<gene>
    <name evidence="1" type="ORF">QWY81_09220</name>
</gene>
<dbReference type="Pfam" id="PF23952">
    <property type="entry name" value="LRR_EndoS"/>
    <property type="match status" value="1"/>
</dbReference>
<dbReference type="InterPro" id="IPR050715">
    <property type="entry name" value="LRR-SigEffector_domain"/>
</dbReference>
<dbReference type="SUPFAM" id="SSF52047">
    <property type="entry name" value="RNI-like"/>
    <property type="match status" value="1"/>
</dbReference>
<dbReference type="Gene3D" id="3.80.10.10">
    <property type="entry name" value="Ribonuclease Inhibitor"/>
    <property type="match status" value="3"/>
</dbReference>
<dbReference type="SUPFAM" id="SSF52058">
    <property type="entry name" value="L domain-like"/>
    <property type="match status" value="1"/>
</dbReference>
<accession>A0AAJ1VHQ6</accession>
<reference evidence="1 2" key="1">
    <citation type="journal article" date="2014" name="Int. J. Syst. Evol. Microbiol.">
        <title>Complete genome sequence of Corynebacterium casei LMG S-19264T (=DSM 44701T), isolated from a smear-ripened cheese.</title>
        <authorList>
            <consortium name="US DOE Joint Genome Institute (JGI-PGF)"/>
            <person name="Walter F."/>
            <person name="Albersmeier A."/>
            <person name="Kalinowski J."/>
            <person name="Ruckert C."/>
        </authorList>
    </citation>
    <scope>NUCLEOTIDE SEQUENCE [LARGE SCALE GENOMIC DNA]</scope>
    <source>
        <strain evidence="1 2">CECT 8670</strain>
    </source>
</reference>
<comment type="caution">
    <text evidence="1">The sequence shown here is derived from an EMBL/GenBank/DDBJ whole genome shotgun (WGS) entry which is preliminary data.</text>
</comment>
<evidence type="ECO:0000313" key="1">
    <source>
        <dbReference type="EMBL" id="MDN3619632.1"/>
    </source>
</evidence>
<dbReference type="PANTHER" id="PTHR45752">
    <property type="entry name" value="LEUCINE-RICH REPEAT-CONTAINING"/>
    <property type="match status" value="1"/>
</dbReference>